<dbReference type="GO" id="GO:0005524">
    <property type="term" value="F:ATP binding"/>
    <property type="evidence" value="ECO:0007669"/>
    <property type="project" value="UniProtKB-UniRule"/>
</dbReference>
<evidence type="ECO:0000256" key="7">
    <source>
        <dbReference type="PROSITE-ProRule" id="PRU10141"/>
    </source>
</evidence>
<dbReference type="Gene3D" id="1.10.510.10">
    <property type="entry name" value="Transferase(Phosphotransferase) domain 1"/>
    <property type="match status" value="1"/>
</dbReference>
<proteinExistence type="inferred from homology"/>
<evidence type="ECO:0000256" key="5">
    <source>
        <dbReference type="ARBA" id="ARBA00022777"/>
    </source>
</evidence>
<dbReference type="Proteomes" id="UP000006906">
    <property type="component" value="Chromosome 17"/>
</dbReference>
<dbReference type="InterPro" id="IPR011009">
    <property type="entry name" value="Kinase-like_dom_sf"/>
</dbReference>
<dbReference type="EMBL" id="CM008978">
    <property type="protein sequence ID" value="PNW71073.1"/>
    <property type="molecule type" value="Genomic_DNA"/>
</dbReference>
<accession>A0A2K3CS15</accession>
<evidence type="ECO:0000256" key="6">
    <source>
        <dbReference type="ARBA" id="ARBA00022840"/>
    </source>
</evidence>
<dbReference type="GO" id="GO:0004707">
    <property type="term" value="F:MAP kinase activity"/>
    <property type="evidence" value="ECO:0007669"/>
    <property type="project" value="InterPro"/>
</dbReference>
<dbReference type="InParanoid" id="A0A2K3CS15"/>
<evidence type="ECO:0000256" key="4">
    <source>
        <dbReference type="ARBA" id="ARBA00022741"/>
    </source>
</evidence>
<dbReference type="GO" id="GO:0004674">
    <property type="term" value="F:protein serine/threonine kinase activity"/>
    <property type="evidence" value="ECO:0000318"/>
    <property type="project" value="GO_Central"/>
</dbReference>
<feature type="compositionally biased region" description="Low complexity" evidence="8">
    <location>
        <begin position="665"/>
        <end position="687"/>
    </location>
</feature>
<dbReference type="PROSITE" id="PS01351">
    <property type="entry name" value="MAPK"/>
    <property type="match status" value="1"/>
</dbReference>
<feature type="region of interest" description="Disordered" evidence="8">
    <location>
        <begin position="739"/>
        <end position="765"/>
    </location>
</feature>
<dbReference type="KEGG" id="cre:CHLRE_17g745447v5"/>
<gene>
    <name evidence="10" type="ORF">CHLRE_17g745447v5</name>
</gene>
<dbReference type="GO" id="GO:0005737">
    <property type="term" value="C:cytoplasm"/>
    <property type="evidence" value="ECO:0000318"/>
    <property type="project" value="GO_Central"/>
</dbReference>
<dbReference type="PROSITE" id="PS00107">
    <property type="entry name" value="PROTEIN_KINASE_ATP"/>
    <property type="match status" value="1"/>
</dbReference>
<dbReference type="Pfam" id="PF00069">
    <property type="entry name" value="Pkinase"/>
    <property type="match status" value="1"/>
</dbReference>
<evidence type="ECO:0000256" key="3">
    <source>
        <dbReference type="ARBA" id="ARBA00022679"/>
    </source>
</evidence>
<feature type="region of interest" description="Disordered" evidence="8">
    <location>
        <begin position="558"/>
        <end position="688"/>
    </location>
</feature>
<feature type="binding site" evidence="7">
    <location>
        <position position="91"/>
    </location>
    <ligand>
        <name>ATP</name>
        <dbReference type="ChEBI" id="CHEBI:30616"/>
    </ligand>
</feature>
<protein>
    <recommendedName>
        <fullName evidence="9">Protein kinase domain-containing protein</fullName>
    </recommendedName>
</protein>
<keyword evidence="6 7" id="KW-0067">ATP-binding</keyword>
<dbReference type="CDD" id="cd07859">
    <property type="entry name" value="STKc_TDY_MAPK"/>
    <property type="match status" value="1"/>
</dbReference>
<dbReference type="InterPro" id="IPR017441">
    <property type="entry name" value="Protein_kinase_ATP_BS"/>
</dbReference>
<feature type="compositionally biased region" description="Low complexity" evidence="8">
    <location>
        <begin position="587"/>
        <end position="603"/>
    </location>
</feature>
<dbReference type="Gene3D" id="3.30.200.20">
    <property type="entry name" value="Phosphorylase Kinase, domain 1"/>
    <property type="match status" value="1"/>
</dbReference>
<dbReference type="Gramene" id="PNW71073">
    <property type="protein sequence ID" value="PNW71073"/>
    <property type="gene ID" value="CHLRE_17g745447v5"/>
</dbReference>
<dbReference type="FunFam" id="3.30.200.20:FF:000046">
    <property type="entry name" value="Mitogen-activated protein kinase"/>
    <property type="match status" value="1"/>
</dbReference>
<dbReference type="FunFam" id="1.10.510.10:FF:000098">
    <property type="entry name" value="Mitogen-activated protein kinase 1"/>
    <property type="match status" value="1"/>
</dbReference>
<dbReference type="AlphaFoldDB" id="A0A2K3CS15"/>
<dbReference type="PaxDb" id="3055-EDO96459"/>
<dbReference type="GeneID" id="5729152"/>
<dbReference type="PANTHER" id="PTHR24055">
    <property type="entry name" value="MITOGEN-ACTIVATED PROTEIN KINASE"/>
    <property type="match status" value="1"/>
</dbReference>
<reference evidence="10 11" key="1">
    <citation type="journal article" date="2007" name="Science">
        <title>The Chlamydomonas genome reveals the evolution of key animal and plant functions.</title>
        <authorList>
            <person name="Merchant S.S."/>
            <person name="Prochnik S.E."/>
            <person name="Vallon O."/>
            <person name="Harris E.H."/>
            <person name="Karpowicz S.J."/>
            <person name="Witman G.B."/>
            <person name="Terry A."/>
            <person name="Salamov A."/>
            <person name="Fritz-Laylin L.K."/>
            <person name="Marechal-Drouard L."/>
            <person name="Marshall W.F."/>
            <person name="Qu L.H."/>
            <person name="Nelson D.R."/>
            <person name="Sanderfoot A.A."/>
            <person name="Spalding M.H."/>
            <person name="Kapitonov V.V."/>
            <person name="Ren Q."/>
            <person name="Ferris P."/>
            <person name="Lindquist E."/>
            <person name="Shapiro H."/>
            <person name="Lucas S.M."/>
            <person name="Grimwood J."/>
            <person name="Schmutz J."/>
            <person name="Cardol P."/>
            <person name="Cerutti H."/>
            <person name="Chanfreau G."/>
            <person name="Chen C.L."/>
            <person name="Cognat V."/>
            <person name="Croft M.T."/>
            <person name="Dent R."/>
            <person name="Dutcher S."/>
            <person name="Fernandez E."/>
            <person name="Fukuzawa H."/>
            <person name="Gonzalez-Ballester D."/>
            <person name="Gonzalez-Halphen D."/>
            <person name="Hallmann A."/>
            <person name="Hanikenne M."/>
            <person name="Hippler M."/>
            <person name="Inwood W."/>
            <person name="Jabbari K."/>
            <person name="Kalanon M."/>
            <person name="Kuras R."/>
            <person name="Lefebvre P.A."/>
            <person name="Lemaire S.D."/>
            <person name="Lobanov A.V."/>
            <person name="Lohr M."/>
            <person name="Manuell A."/>
            <person name="Meier I."/>
            <person name="Mets L."/>
            <person name="Mittag M."/>
            <person name="Mittelmeier T."/>
            <person name="Moroney J.V."/>
            <person name="Moseley J."/>
            <person name="Napoli C."/>
            <person name="Nedelcu A.M."/>
            <person name="Niyogi K."/>
            <person name="Novoselov S.V."/>
            <person name="Paulsen I.T."/>
            <person name="Pazour G."/>
            <person name="Purton S."/>
            <person name="Ral J.P."/>
            <person name="Riano-Pachon D.M."/>
            <person name="Riekhof W."/>
            <person name="Rymarquis L."/>
            <person name="Schroda M."/>
            <person name="Stern D."/>
            <person name="Umen J."/>
            <person name="Willows R."/>
            <person name="Wilson N."/>
            <person name="Zimmer S.L."/>
            <person name="Allmer J."/>
            <person name="Balk J."/>
            <person name="Bisova K."/>
            <person name="Chen C.J."/>
            <person name="Elias M."/>
            <person name="Gendler K."/>
            <person name="Hauser C."/>
            <person name="Lamb M.R."/>
            <person name="Ledford H."/>
            <person name="Long J.C."/>
            <person name="Minagawa J."/>
            <person name="Page M.D."/>
            <person name="Pan J."/>
            <person name="Pootakham W."/>
            <person name="Roje S."/>
            <person name="Rose A."/>
            <person name="Stahlberg E."/>
            <person name="Terauchi A.M."/>
            <person name="Yang P."/>
            <person name="Ball S."/>
            <person name="Bowler C."/>
            <person name="Dieckmann C.L."/>
            <person name="Gladyshev V.N."/>
            <person name="Green P."/>
            <person name="Jorgensen R."/>
            <person name="Mayfield S."/>
            <person name="Mueller-Roeber B."/>
            <person name="Rajamani S."/>
            <person name="Sayre R.T."/>
            <person name="Brokstein P."/>
            <person name="Dubchak I."/>
            <person name="Goodstein D."/>
            <person name="Hornick L."/>
            <person name="Huang Y.W."/>
            <person name="Jhaveri J."/>
            <person name="Luo Y."/>
            <person name="Martinez D."/>
            <person name="Ngau W.C."/>
            <person name="Otillar B."/>
            <person name="Poliakov A."/>
            <person name="Porter A."/>
            <person name="Szajkowski L."/>
            <person name="Werner G."/>
            <person name="Zhou K."/>
            <person name="Grigoriev I.V."/>
            <person name="Rokhsar D.S."/>
            <person name="Grossman A.R."/>
        </authorList>
    </citation>
    <scope>NUCLEOTIDE SEQUENCE [LARGE SCALE GENOMIC DNA]</scope>
    <source>
        <strain evidence="11">CC-503</strain>
    </source>
</reference>
<keyword evidence="5" id="KW-0418">Kinase</keyword>
<dbReference type="GO" id="GO:0035556">
    <property type="term" value="P:intracellular signal transduction"/>
    <property type="evidence" value="ECO:0000318"/>
    <property type="project" value="GO_Central"/>
</dbReference>
<evidence type="ECO:0000256" key="1">
    <source>
        <dbReference type="ARBA" id="ARBA00008832"/>
    </source>
</evidence>
<dbReference type="InterPro" id="IPR050117">
    <property type="entry name" value="MAPK"/>
</dbReference>
<evidence type="ECO:0000313" key="11">
    <source>
        <dbReference type="Proteomes" id="UP000006906"/>
    </source>
</evidence>
<feature type="compositionally biased region" description="Low complexity" evidence="8">
    <location>
        <begin position="558"/>
        <end position="571"/>
    </location>
</feature>
<feature type="compositionally biased region" description="Polar residues" evidence="8">
    <location>
        <begin position="604"/>
        <end position="618"/>
    </location>
</feature>
<dbReference type="InterPro" id="IPR003527">
    <property type="entry name" value="MAP_kinase_CS"/>
</dbReference>
<sequence length="765" mass="81218">MQASRNENRPPAYQARPDGQQQNQHNSERAQHQPAPHPGPSLPEGTSFLAGLSTYNETRRYTVHSLIGKGSYGLVCAAKDNLTGEMVAIKKIQNVFDNVADAHRILREITLLRVLRHPDIVEIKHIMLPSDPNTFKDLYVCFELMESDLHTVIGANDDLTADHHKVFLFQLLRGLNFMHSNGVLHRDLKPKNILANSNCKLKICDFGLARPHLLDGAGAAPLTPVLWTDYVATRWYRAPELCGCFYGRYSSAVDMWSIGCIFAEVLLGKPLFPGRDAVHQLQLITDLLGKPPPHVVDAIGNVKARAFLNALEPKRPRQLSSKFPAADPLALDLLGHLLAFDPADRPTAAEALAHPYFAGLPSAVNQESVRIADDFQFESCRLSEGDVRHLIYREALQYHPHVMCAYTAQVAALQQQQAAAAAQVQAAQAAQAAAAAQAAQAQALAAQAAQAVQAAAAAQASAAANLRAAAAAASGLSPRFQQQQQPQQQPQQQQYQQSPLPPHHQAGAAAASTAALGNLMDCGRVPSDGCAATNPYTLASTSSSDAVSLAFMLHAQDSSSMSGMSGGSSSSHKMDSLSGGGNSAGFLLQPHAAQQQPQHQPLQSLNPNTLHNMPQQQQAGGGIQCLPAAGNHAHASQGHQYGTNLAGAAQQQPIGPPPGFGYGWGQQQAPQQQVQVPQQPQHAAQAPYGLQSHQTLQYPQYMAPGVQQQQQQVMSGGLSPSAAAAAAAAWAGGLSGLAPRAPQPTAPGQVASGAMTPRYGAGSAW</sequence>
<evidence type="ECO:0000313" key="10">
    <source>
        <dbReference type="EMBL" id="PNW71073.1"/>
    </source>
</evidence>
<feature type="region of interest" description="Disordered" evidence="8">
    <location>
        <begin position="1"/>
        <end position="48"/>
    </location>
</feature>
<dbReference type="OrthoDB" id="2396at2759"/>
<dbReference type="ExpressionAtlas" id="A0A2K3CS15">
    <property type="expression patterns" value="baseline and differential"/>
</dbReference>
<organism evidence="10 11">
    <name type="scientific">Chlamydomonas reinhardtii</name>
    <name type="common">Chlamydomonas smithii</name>
    <dbReference type="NCBI Taxonomy" id="3055"/>
    <lineage>
        <taxon>Eukaryota</taxon>
        <taxon>Viridiplantae</taxon>
        <taxon>Chlorophyta</taxon>
        <taxon>core chlorophytes</taxon>
        <taxon>Chlorophyceae</taxon>
        <taxon>CS clade</taxon>
        <taxon>Chlamydomonadales</taxon>
        <taxon>Chlamydomonadaceae</taxon>
        <taxon>Chlamydomonas</taxon>
    </lineage>
</organism>
<feature type="domain" description="Protein kinase" evidence="9">
    <location>
        <begin position="61"/>
        <end position="357"/>
    </location>
</feature>
<dbReference type="OMA" id="HPTVERM"/>
<evidence type="ECO:0000256" key="2">
    <source>
        <dbReference type="ARBA" id="ARBA00022527"/>
    </source>
</evidence>
<keyword evidence="2" id="KW-0723">Serine/threonine-protein kinase</keyword>
<keyword evidence="4 7" id="KW-0547">Nucleotide-binding</keyword>
<feature type="region of interest" description="Disordered" evidence="8">
    <location>
        <begin position="475"/>
        <end position="510"/>
    </location>
</feature>
<dbReference type="SMART" id="SM00220">
    <property type="entry name" value="S_TKc"/>
    <property type="match status" value="1"/>
</dbReference>
<keyword evidence="3" id="KW-0808">Transferase</keyword>
<dbReference type="SUPFAM" id="SSF56112">
    <property type="entry name" value="Protein kinase-like (PK-like)"/>
    <property type="match status" value="1"/>
</dbReference>
<dbReference type="RefSeq" id="XP_042915196.1">
    <property type="nucleotide sequence ID" value="XM_043072737.1"/>
</dbReference>
<dbReference type="STRING" id="3055.A0A2K3CS15"/>
<feature type="compositionally biased region" description="Low complexity" evidence="8">
    <location>
        <begin position="481"/>
        <end position="510"/>
    </location>
</feature>
<comment type="similarity">
    <text evidence="1">Belongs to the protein kinase superfamily. CMGC Ser/Thr protein kinase family. MAP kinase subfamily.</text>
</comment>
<evidence type="ECO:0000259" key="9">
    <source>
        <dbReference type="PROSITE" id="PS50011"/>
    </source>
</evidence>
<dbReference type="GO" id="GO:0005634">
    <property type="term" value="C:nucleus"/>
    <property type="evidence" value="ECO:0000318"/>
    <property type="project" value="GO_Central"/>
</dbReference>
<name>A0A2K3CS15_CHLRE</name>
<keyword evidence="11" id="KW-1185">Reference proteome</keyword>
<dbReference type="PROSITE" id="PS50011">
    <property type="entry name" value="PROTEIN_KINASE_DOM"/>
    <property type="match status" value="1"/>
</dbReference>
<dbReference type="InterPro" id="IPR000719">
    <property type="entry name" value="Prot_kinase_dom"/>
</dbReference>
<evidence type="ECO:0000256" key="8">
    <source>
        <dbReference type="SAM" id="MobiDB-lite"/>
    </source>
</evidence>